<dbReference type="InterPro" id="IPR007253">
    <property type="entry name" value="Cell_wall-bd_2"/>
</dbReference>
<evidence type="ECO:0000313" key="2">
    <source>
        <dbReference type="EMBL" id="WAW15384.1"/>
    </source>
</evidence>
<evidence type="ECO:0000313" key="3">
    <source>
        <dbReference type="Proteomes" id="UP001164187"/>
    </source>
</evidence>
<reference evidence="2" key="1">
    <citation type="submission" date="2022-12" db="EMBL/GenBank/DDBJ databases">
        <title>Peptostreptococcus.</title>
        <authorList>
            <person name="Lee S.H."/>
        </authorList>
    </citation>
    <scope>NUCLEOTIDE SEQUENCE</scope>
    <source>
        <strain evidence="2">CBA3647</strain>
    </source>
</reference>
<protein>
    <submittedName>
        <fullName evidence="2">Cell wall-binding repeat-containing protein</fullName>
    </submittedName>
</protein>
<feature type="domain" description="FMN-binding" evidence="1">
    <location>
        <begin position="349"/>
        <end position="443"/>
    </location>
</feature>
<dbReference type="Gene3D" id="3.90.1010.20">
    <property type="match status" value="1"/>
</dbReference>
<dbReference type="PANTHER" id="PTHR30032:SF8">
    <property type="entry name" value="GERMINATION-SPECIFIC N-ACETYLMURAMOYL-L-ALANINE AMIDASE"/>
    <property type="match status" value="1"/>
</dbReference>
<accession>A0ABY7JPT8</accession>
<name>A0ABY7JPT8_9FIRM</name>
<dbReference type="Pfam" id="PF04205">
    <property type="entry name" value="FMN_bind"/>
    <property type="match status" value="1"/>
</dbReference>
<sequence>MSSLIMAITVICNVKVSVLAEKVDKQKVNRIEVERIGGKDRIETSLMISKKLNTNKANIVNAWNFADALSIAPIAAIKGEGIILTDDKDELENSLNKLKIKRVRVLGGEEVISSKIYDSINKKYNARRVFGKDRYETSLNIVRNSGYSRVGIANGEKLHDSLTAGPFLAKKKLPLLLIHKENKKEIPNDLKVEYTFGGEKSIRETFGKRLAGEDRFKTSVNIAQEFGEIDNVILVNGYKYPDALSVAPLAKKMNAPIVLTKNNKLSKEVEEIIKKVSKVTIIGGENSVSDNIEKKIKQFSKKENNSYEDEGLDEKIDLKDDTPLENGDFYGTADSGVYYSYSTIRKYKSGPSVVKINVKDGKITRAESVRYTDDDVTSGFSFAQYAEKKDKLLSMMAGLDIKGVKRADLLVRANSGQKEEYDVISGATITSKGHMSAVIAALKNSAQAYKDKISGKIVNQKPVVIWMEPINLLKSPLYFGKPINMKDVGVILHYSNGKQEKVLYPSFSEFGISCNYSNNQILNENDPNLDKNNNISIEFREKTANSHISYSVQFSKYKHMRFATKGQIEYENGEIETFEMFNNEFRYRFKPKHIVKKISIFENDKLLGEGKYNEEYKEYIITVPNSLLDEYWRFETYFIKPEL</sequence>
<keyword evidence="3" id="KW-1185">Reference proteome</keyword>
<organism evidence="2 3">
    <name type="scientific">Peptostreptococcus equinus</name>
    <dbReference type="NCBI Taxonomy" id="3003601"/>
    <lineage>
        <taxon>Bacteria</taxon>
        <taxon>Bacillati</taxon>
        <taxon>Bacillota</taxon>
        <taxon>Clostridia</taxon>
        <taxon>Peptostreptococcales</taxon>
        <taxon>Peptostreptococcaceae</taxon>
        <taxon>Peptostreptococcus</taxon>
    </lineage>
</organism>
<dbReference type="InterPro" id="IPR051922">
    <property type="entry name" value="Bact_Sporulation_Assoc"/>
</dbReference>
<dbReference type="Proteomes" id="UP001164187">
    <property type="component" value="Chromosome"/>
</dbReference>
<dbReference type="Pfam" id="PF04122">
    <property type="entry name" value="CW_binding_2"/>
    <property type="match status" value="3"/>
</dbReference>
<proteinExistence type="predicted"/>
<dbReference type="InterPro" id="IPR007329">
    <property type="entry name" value="FMN-bd"/>
</dbReference>
<dbReference type="PANTHER" id="PTHR30032">
    <property type="entry name" value="N-ACETYLMURAMOYL-L-ALANINE AMIDASE-RELATED"/>
    <property type="match status" value="1"/>
</dbReference>
<dbReference type="Gene3D" id="3.40.50.12090">
    <property type="match status" value="3"/>
</dbReference>
<dbReference type="EMBL" id="CP114052">
    <property type="protein sequence ID" value="WAW15384.1"/>
    <property type="molecule type" value="Genomic_DNA"/>
</dbReference>
<dbReference type="RefSeq" id="WP_269312056.1">
    <property type="nucleotide sequence ID" value="NZ_CP114052.1"/>
</dbReference>
<evidence type="ECO:0000259" key="1">
    <source>
        <dbReference type="Pfam" id="PF04205"/>
    </source>
</evidence>
<gene>
    <name evidence="2" type="ORF">O0R46_02765</name>
</gene>